<dbReference type="EMBL" id="SRHY01000008">
    <property type="protein sequence ID" value="TFJ93291.1"/>
    <property type="molecule type" value="Genomic_DNA"/>
</dbReference>
<organism evidence="5 6">
    <name type="scientific">Lentibacillus salicampi</name>
    <dbReference type="NCBI Taxonomy" id="175306"/>
    <lineage>
        <taxon>Bacteria</taxon>
        <taxon>Bacillati</taxon>
        <taxon>Bacillota</taxon>
        <taxon>Bacilli</taxon>
        <taxon>Bacillales</taxon>
        <taxon>Bacillaceae</taxon>
        <taxon>Lentibacillus</taxon>
    </lineage>
</organism>
<comment type="caution">
    <text evidence="5">The sequence shown here is derived from an EMBL/GenBank/DDBJ whole genome shotgun (WGS) entry which is preliminary data.</text>
</comment>
<feature type="domain" description="HMA" evidence="4">
    <location>
        <begin position="3"/>
        <end position="69"/>
    </location>
</feature>
<sequence length="73" mass="8042">MNETNYLAIKGMHCSNCPTKIEKAVTEMAGVKEVNVNLSAENGRVTFNRKLVGISEIIDKIDKVGFEAKKVSE</sequence>
<evidence type="ECO:0000259" key="4">
    <source>
        <dbReference type="PROSITE" id="PS50846"/>
    </source>
</evidence>
<dbReference type="InterPro" id="IPR036163">
    <property type="entry name" value="HMA_dom_sf"/>
</dbReference>
<dbReference type="FunFam" id="3.30.70.100:FF:000005">
    <property type="entry name" value="Copper-exporting P-type ATPase A"/>
    <property type="match status" value="1"/>
</dbReference>
<evidence type="ECO:0000313" key="6">
    <source>
        <dbReference type="Proteomes" id="UP000298484"/>
    </source>
</evidence>
<reference evidence="5 6" key="1">
    <citation type="submission" date="2019-03" db="EMBL/GenBank/DDBJ databases">
        <title>Genome sequence of Lentibacillus salicampi ATCC BAA-719.</title>
        <authorList>
            <person name="Maclea K.S."/>
            <person name="Simoes Junior M."/>
        </authorList>
    </citation>
    <scope>NUCLEOTIDE SEQUENCE [LARGE SCALE GENOMIC DNA]</scope>
    <source>
        <strain evidence="5 6">ATCC BAA-719</strain>
    </source>
</reference>
<evidence type="ECO:0000256" key="3">
    <source>
        <dbReference type="ARBA" id="ARBA00023008"/>
    </source>
</evidence>
<dbReference type="AlphaFoldDB" id="A0A4Y9AFX4"/>
<evidence type="ECO:0000256" key="2">
    <source>
        <dbReference type="ARBA" id="ARBA00022723"/>
    </source>
</evidence>
<proteinExistence type="predicted"/>
<dbReference type="CDD" id="cd00371">
    <property type="entry name" value="HMA"/>
    <property type="match status" value="1"/>
</dbReference>
<dbReference type="InterPro" id="IPR006121">
    <property type="entry name" value="HMA_dom"/>
</dbReference>
<evidence type="ECO:0000313" key="5">
    <source>
        <dbReference type="EMBL" id="TFJ93291.1"/>
    </source>
</evidence>
<dbReference type="PROSITE" id="PS50846">
    <property type="entry name" value="HMA_2"/>
    <property type="match status" value="1"/>
</dbReference>
<dbReference type="RefSeq" id="WP_135109701.1">
    <property type="nucleotide sequence ID" value="NZ_SRHY01000008.1"/>
</dbReference>
<dbReference type="OrthoDB" id="2721717at2"/>
<dbReference type="Pfam" id="PF00403">
    <property type="entry name" value="HMA"/>
    <property type="match status" value="1"/>
</dbReference>
<dbReference type="PANTHER" id="PTHR46594">
    <property type="entry name" value="P-TYPE CATION-TRANSPORTING ATPASE"/>
    <property type="match status" value="1"/>
</dbReference>
<dbReference type="InterPro" id="IPR017969">
    <property type="entry name" value="Heavy-metal-associated_CS"/>
</dbReference>
<dbReference type="PROSITE" id="PS01047">
    <property type="entry name" value="HMA_1"/>
    <property type="match status" value="1"/>
</dbReference>
<keyword evidence="3" id="KW-0186">Copper</keyword>
<gene>
    <name evidence="5" type="ORF">E4U82_08135</name>
</gene>
<name>A0A4Y9AFX4_9BACI</name>
<dbReference type="GO" id="GO:0046872">
    <property type="term" value="F:metal ion binding"/>
    <property type="evidence" value="ECO:0007669"/>
    <property type="project" value="UniProtKB-KW"/>
</dbReference>
<keyword evidence="6" id="KW-1185">Reference proteome</keyword>
<accession>A0A4Y9AFX4</accession>
<keyword evidence="2" id="KW-0479">Metal-binding</keyword>
<evidence type="ECO:0000256" key="1">
    <source>
        <dbReference type="ARBA" id="ARBA00015313"/>
    </source>
</evidence>
<dbReference type="Gene3D" id="3.30.70.100">
    <property type="match status" value="1"/>
</dbReference>
<dbReference type="PANTHER" id="PTHR46594:SF4">
    <property type="entry name" value="P-TYPE CATION-TRANSPORTING ATPASE"/>
    <property type="match status" value="1"/>
</dbReference>
<dbReference type="Proteomes" id="UP000298484">
    <property type="component" value="Unassembled WGS sequence"/>
</dbReference>
<protein>
    <recommendedName>
        <fullName evidence="1">Copper chaperone CopZ</fullName>
    </recommendedName>
</protein>
<dbReference type="SUPFAM" id="SSF55008">
    <property type="entry name" value="HMA, heavy metal-associated domain"/>
    <property type="match status" value="1"/>
</dbReference>